<dbReference type="PANTHER" id="PTHR14324:SF3">
    <property type="entry name" value="CONDENSIN-2 COMPLEX SUBUNIT H2"/>
    <property type="match status" value="1"/>
</dbReference>
<dbReference type="InterPro" id="IPR031739">
    <property type="entry name" value="Ncaph2"/>
</dbReference>
<reference evidence="2" key="1">
    <citation type="submission" date="2012-09" db="EMBL/GenBank/DDBJ databases">
        <authorList>
            <person name="Martin A.A."/>
        </authorList>
    </citation>
    <scope>NUCLEOTIDE SEQUENCE</scope>
</reference>
<dbReference type="STRING" id="6313.A0A0K0D5K2"/>
<evidence type="ECO:0000259" key="1">
    <source>
        <dbReference type="Pfam" id="PF06278"/>
    </source>
</evidence>
<dbReference type="GO" id="GO:0003682">
    <property type="term" value="F:chromatin binding"/>
    <property type="evidence" value="ECO:0007669"/>
    <property type="project" value="TreeGrafter"/>
</dbReference>
<dbReference type="PANTHER" id="PTHR14324">
    <property type="entry name" value="CONDENSIN-2 COMPLEX SUBUNIT H2"/>
    <property type="match status" value="1"/>
</dbReference>
<dbReference type="Proteomes" id="UP000035642">
    <property type="component" value="Unassembled WGS sequence"/>
</dbReference>
<dbReference type="GO" id="GO:0051306">
    <property type="term" value="P:mitotic sister chromatid separation"/>
    <property type="evidence" value="ECO:0007669"/>
    <property type="project" value="TreeGrafter"/>
</dbReference>
<reference evidence="3" key="2">
    <citation type="submission" date="2017-02" db="UniProtKB">
        <authorList>
            <consortium name="WormBaseParasite"/>
        </authorList>
    </citation>
    <scope>IDENTIFICATION</scope>
</reference>
<accession>A0A0K0D5K2</accession>
<keyword evidence="2" id="KW-1185">Reference proteome</keyword>
<dbReference type="GO" id="GO:0000796">
    <property type="term" value="C:condensin complex"/>
    <property type="evidence" value="ECO:0007669"/>
    <property type="project" value="TreeGrafter"/>
</dbReference>
<dbReference type="AlphaFoldDB" id="A0A0K0D5K2"/>
<proteinExistence type="predicted"/>
<name>A0A0K0D5K2_ANGCA</name>
<dbReference type="GO" id="GO:0010032">
    <property type="term" value="P:meiotic chromosome condensation"/>
    <property type="evidence" value="ECO:0007669"/>
    <property type="project" value="TreeGrafter"/>
</dbReference>
<dbReference type="GO" id="GO:0005634">
    <property type="term" value="C:nucleus"/>
    <property type="evidence" value="ECO:0007669"/>
    <property type="project" value="TreeGrafter"/>
</dbReference>
<feature type="domain" description="Condensin II complex subunit H2 N-terminal" evidence="1">
    <location>
        <begin position="21"/>
        <end position="118"/>
    </location>
</feature>
<dbReference type="Pfam" id="PF06278">
    <property type="entry name" value="CNDH2_N"/>
    <property type="match status" value="1"/>
</dbReference>
<evidence type="ECO:0000313" key="3">
    <source>
        <dbReference type="WBParaSite" id="ACAC_0000534701-mRNA-1"/>
    </source>
</evidence>
<dbReference type="WBParaSite" id="ACAC_0000534701-mRNA-1">
    <property type="protein sequence ID" value="ACAC_0000534701-mRNA-1"/>
    <property type="gene ID" value="ACAC_0000534701"/>
</dbReference>
<sequence>MAEQFLESDTAEDFEGAGHRCAFLHRPATSLGKNFKTNISKELDDCCLSLGEITGNDQLGIDNPHRFNFDEAAMLIQRFAFVFGTKVDYLHSQAMHFLETLPPQKTKKTKKIVQEDDERFVVENEAVIDPCDFLDQGLLKACNVESLCSVHAKQLLEDQDCVDVAFAFGENEETGAVTYSVGHRVEVVCKMDDFRMICRFVNSRDSMLKGVLLLHLGHEQVIDDFASDTFVLLWQPHLLSPNENAKRPTVPQEGLVLNFHNQPAGYGRSHLKVELLAVIVDMYRVLWKRVDGGAMRDEKVGFEILAKGDFGCCDGHFYAGGALTLPLPSSSRNIRQLEPQASSERLSFFWDSNESETIENKAERILLDSLDPFQLVHWNVKPVGWDD</sequence>
<organism evidence="2 3">
    <name type="scientific">Angiostrongylus cantonensis</name>
    <name type="common">Rat lungworm</name>
    <dbReference type="NCBI Taxonomy" id="6313"/>
    <lineage>
        <taxon>Eukaryota</taxon>
        <taxon>Metazoa</taxon>
        <taxon>Ecdysozoa</taxon>
        <taxon>Nematoda</taxon>
        <taxon>Chromadorea</taxon>
        <taxon>Rhabditida</taxon>
        <taxon>Rhabditina</taxon>
        <taxon>Rhabditomorpha</taxon>
        <taxon>Strongyloidea</taxon>
        <taxon>Metastrongylidae</taxon>
        <taxon>Angiostrongylus</taxon>
    </lineage>
</organism>
<protein>
    <submittedName>
        <fullName evidence="3">CNDH2_N domain-containing protein</fullName>
    </submittedName>
</protein>
<dbReference type="InterPro" id="IPR009378">
    <property type="entry name" value="H2_N"/>
</dbReference>
<evidence type="ECO:0000313" key="2">
    <source>
        <dbReference type="Proteomes" id="UP000035642"/>
    </source>
</evidence>